<sequence length="67" mass="7199">LRVGGWALGHWAHGALDGLGSFWKEGEPNDAGNEDCVELAAEDWNDSRCAAQNFWVCERPSAPCPGA</sequence>
<dbReference type="InterPro" id="IPR016186">
    <property type="entry name" value="C-type_lectin-like/link_sf"/>
</dbReference>
<feature type="domain" description="C-type lectin" evidence="2">
    <location>
        <begin position="11"/>
        <end position="58"/>
    </location>
</feature>
<organism evidence="3 4">
    <name type="scientific">Sciurus vulgaris</name>
    <name type="common">Eurasian red squirrel</name>
    <dbReference type="NCBI Taxonomy" id="55149"/>
    <lineage>
        <taxon>Eukaryota</taxon>
        <taxon>Metazoa</taxon>
        <taxon>Chordata</taxon>
        <taxon>Craniata</taxon>
        <taxon>Vertebrata</taxon>
        <taxon>Euteleostomi</taxon>
        <taxon>Mammalia</taxon>
        <taxon>Eutheria</taxon>
        <taxon>Euarchontoglires</taxon>
        <taxon>Glires</taxon>
        <taxon>Rodentia</taxon>
        <taxon>Sciuromorpha</taxon>
        <taxon>Sciuridae</taxon>
        <taxon>Sciurinae</taxon>
        <taxon>Sciurini</taxon>
        <taxon>Sciurus</taxon>
    </lineage>
</organism>
<dbReference type="PROSITE" id="PS50041">
    <property type="entry name" value="C_TYPE_LECTIN_2"/>
    <property type="match status" value="1"/>
</dbReference>
<dbReference type="AlphaFoldDB" id="A0A8D2DA90"/>
<evidence type="ECO:0000313" key="4">
    <source>
        <dbReference type="Proteomes" id="UP000694564"/>
    </source>
</evidence>
<reference evidence="3" key="2">
    <citation type="submission" date="2025-09" db="UniProtKB">
        <authorList>
            <consortium name="Ensembl"/>
        </authorList>
    </citation>
    <scope>IDENTIFICATION</scope>
</reference>
<evidence type="ECO:0000313" key="3">
    <source>
        <dbReference type="Ensembl" id="ENSSVLP00005021279.1"/>
    </source>
</evidence>
<evidence type="ECO:0000256" key="1">
    <source>
        <dbReference type="ARBA" id="ARBA00023157"/>
    </source>
</evidence>
<name>A0A8D2DA90_SCIVU</name>
<dbReference type="InterPro" id="IPR001304">
    <property type="entry name" value="C-type_lectin-like"/>
</dbReference>
<protein>
    <recommendedName>
        <fullName evidence="2">C-type lectin domain-containing protein</fullName>
    </recommendedName>
</protein>
<dbReference type="Ensembl" id="ENSSVLT00005023705.1">
    <property type="protein sequence ID" value="ENSSVLP00005021279.1"/>
    <property type="gene ID" value="ENSSVLG00005016996.1"/>
</dbReference>
<dbReference type="InterPro" id="IPR018378">
    <property type="entry name" value="C-type_lectin_CS"/>
</dbReference>
<reference evidence="3" key="1">
    <citation type="submission" date="2025-08" db="UniProtKB">
        <authorList>
            <consortium name="Ensembl"/>
        </authorList>
    </citation>
    <scope>IDENTIFICATION</scope>
</reference>
<keyword evidence="1" id="KW-1015">Disulfide bond</keyword>
<proteinExistence type="predicted"/>
<evidence type="ECO:0000259" key="2">
    <source>
        <dbReference type="PROSITE" id="PS50041"/>
    </source>
</evidence>
<dbReference type="OrthoDB" id="10255512at2759"/>
<dbReference type="InterPro" id="IPR016187">
    <property type="entry name" value="CTDL_fold"/>
</dbReference>
<dbReference type="SUPFAM" id="SSF56436">
    <property type="entry name" value="C-type lectin-like"/>
    <property type="match status" value="1"/>
</dbReference>
<keyword evidence="4" id="KW-1185">Reference proteome</keyword>
<dbReference type="Pfam" id="PF00059">
    <property type="entry name" value="Lectin_C"/>
    <property type="match status" value="1"/>
</dbReference>
<dbReference type="Gene3D" id="3.10.100.10">
    <property type="entry name" value="Mannose-Binding Protein A, subunit A"/>
    <property type="match status" value="1"/>
</dbReference>
<dbReference type="Proteomes" id="UP000694564">
    <property type="component" value="Chromosome 16"/>
</dbReference>
<dbReference type="GeneTree" id="ENSGT00960000189690"/>
<accession>A0A8D2DA90</accession>
<dbReference type="PROSITE" id="PS00615">
    <property type="entry name" value="C_TYPE_LECTIN_1"/>
    <property type="match status" value="1"/>
</dbReference>